<gene>
    <name evidence="1" type="ORF">ROH8110_03238</name>
</gene>
<accession>A0A1X6ZR58</accession>
<protein>
    <submittedName>
        <fullName evidence="1">Rhamnan synthesis protein F</fullName>
    </submittedName>
</protein>
<dbReference type="RefSeq" id="WP_085818766.1">
    <property type="nucleotide sequence ID" value="NZ_FWFU01000004.1"/>
</dbReference>
<sequence length="388" mass="44188">MKKIPLWKLKREILRLGRTIWNLPGIAWEYLSLRPRYDRSAPHSRKIHHGAKPLTGEVAIYLIFPAQGVLPSHMHMLEHLETQDINPVVVSNLPLSQADMDRILPLSAMVIERPNVGYDFGGYRDAVLQLGDRLPTLERLYILNDSVWMIDAPRSWFDDVRAKDADFCGATSNYGIKRCDARDFRELVWEYTIEHPNFHYASYALAIGPDILRDPGFLRYWKRFRLSNDKKRTVRRGEIGLTQWVHKNGYKHTATCPVTGLDAEIAALGDDELDALTRNLVIPESPRLLAMRDEVLQSDPHTPEGRSDRIQIVLATVSGQAIGYAMPYYTTRRRGFQFLKKSPLWLSRDSSDKMLELMSGLDGPLGRQAAQEARDLRATRGAALDAGD</sequence>
<dbReference type="InterPro" id="IPR007739">
    <property type="entry name" value="RgpF"/>
</dbReference>
<reference evidence="1 2" key="1">
    <citation type="submission" date="2017-03" db="EMBL/GenBank/DDBJ databases">
        <authorList>
            <person name="Afonso C.L."/>
            <person name="Miller P.J."/>
            <person name="Scott M.A."/>
            <person name="Spackman E."/>
            <person name="Goraichik I."/>
            <person name="Dimitrov K.M."/>
            <person name="Suarez D.L."/>
            <person name="Swayne D.E."/>
        </authorList>
    </citation>
    <scope>NUCLEOTIDE SEQUENCE [LARGE SCALE GENOMIC DNA]</scope>
    <source>
        <strain evidence="1 2">CECT 8110</strain>
    </source>
</reference>
<dbReference type="AlphaFoldDB" id="A0A1X6ZR58"/>
<name>A0A1X6ZR58_9RHOB</name>
<dbReference type="OrthoDB" id="8849801at2"/>
<keyword evidence="2" id="KW-1185">Reference proteome</keyword>
<evidence type="ECO:0000313" key="2">
    <source>
        <dbReference type="Proteomes" id="UP000193207"/>
    </source>
</evidence>
<proteinExistence type="predicted"/>
<organism evidence="1 2">
    <name type="scientific">Roseovarius halotolerans</name>
    <dbReference type="NCBI Taxonomy" id="505353"/>
    <lineage>
        <taxon>Bacteria</taxon>
        <taxon>Pseudomonadati</taxon>
        <taxon>Pseudomonadota</taxon>
        <taxon>Alphaproteobacteria</taxon>
        <taxon>Rhodobacterales</taxon>
        <taxon>Roseobacteraceae</taxon>
        <taxon>Roseovarius</taxon>
    </lineage>
</organism>
<dbReference type="Pfam" id="PF05045">
    <property type="entry name" value="RgpF"/>
    <property type="match status" value="1"/>
</dbReference>
<dbReference type="EMBL" id="FWFU01000004">
    <property type="protein sequence ID" value="SLN58455.1"/>
    <property type="molecule type" value="Genomic_DNA"/>
</dbReference>
<dbReference type="Proteomes" id="UP000193207">
    <property type="component" value="Unassembled WGS sequence"/>
</dbReference>
<evidence type="ECO:0000313" key="1">
    <source>
        <dbReference type="EMBL" id="SLN58455.1"/>
    </source>
</evidence>